<gene>
    <name evidence="2" type="ORF">ACFPQB_05550</name>
</gene>
<sequence>MRNPIPPGWRVPLGLFLVVFVLFASTVSSKPSFDVYSADLAAWNLARTGNPVPDLAGFPRLDQHPLRDVWVVQTADGQDVIGRAPGTIAAGVPAYLVTPGGPSAVPAGVMAALLVALAVVLFQRTLRGSLGEGRATLAALLLGLTTPLWTVAADGMWPHTLTVLGILGMAWAARRESWWLLGVFGGVALWGRLHTAVICAIVGLAVAVVRRRPDIALRVAAPSLAALGLLSVWTRWMYGRWDPTSAYRVDDFTGNADDYAFDVVNHLGTWISPDRGILVWTPLVALMVPALVRSWRTLPDWSRALLVGGLVYTFLQTTLNRFSGGDAFYGYRIGIEMLVCAAPALALSIPRMGRAARACWMPLAALQWTFALTGAVVNTGLSVPAEDVWTRNAFVSGMAAEPRLLLLLALPGVIASVLFYRIWPDLKLDSRGTPDVP</sequence>
<accession>A0ABW0ZGZ9</accession>
<evidence type="ECO:0000313" key="2">
    <source>
        <dbReference type="EMBL" id="MFC5728373.1"/>
    </source>
</evidence>
<proteinExistence type="predicted"/>
<feature type="transmembrane region" description="Helical" evidence="1">
    <location>
        <begin position="328"/>
        <end position="347"/>
    </location>
</feature>
<dbReference type="EMBL" id="JBHSNS010000001">
    <property type="protein sequence ID" value="MFC5728373.1"/>
    <property type="molecule type" value="Genomic_DNA"/>
</dbReference>
<keyword evidence="3" id="KW-1185">Reference proteome</keyword>
<organism evidence="2 3">
    <name type="scientific">Nocardioides vastitatis</name>
    <dbReference type="NCBI Taxonomy" id="2568655"/>
    <lineage>
        <taxon>Bacteria</taxon>
        <taxon>Bacillati</taxon>
        <taxon>Actinomycetota</taxon>
        <taxon>Actinomycetes</taxon>
        <taxon>Propionibacteriales</taxon>
        <taxon>Nocardioidaceae</taxon>
        <taxon>Nocardioides</taxon>
    </lineage>
</organism>
<feature type="transmembrane region" description="Helical" evidence="1">
    <location>
        <begin position="359"/>
        <end position="383"/>
    </location>
</feature>
<feature type="transmembrane region" description="Helical" evidence="1">
    <location>
        <begin position="135"/>
        <end position="157"/>
    </location>
</feature>
<evidence type="ECO:0000256" key="1">
    <source>
        <dbReference type="SAM" id="Phobius"/>
    </source>
</evidence>
<dbReference type="RefSeq" id="WP_136431307.1">
    <property type="nucleotide sequence ID" value="NZ_JBHSNS010000001.1"/>
</dbReference>
<keyword evidence="1" id="KW-0812">Transmembrane</keyword>
<feature type="transmembrane region" description="Helical" evidence="1">
    <location>
        <begin position="403"/>
        <end position="423"/>
    </location>
</feature>
<evidence type="ECO:0008006" key="4">
    <source>
        <dbReference type="Google" id="ProtNLM"/>
    </source>
</evidence>
<name>A0ABW0ZGZ9_9ACTN</name>
<dbReference type="Proteomes" id="UP001596072">
    <property type="component" value="Unassembled WGS sequence"/>
</dbReference>
<protein>
    <recommendedName>
        <fullName evidence="4">DUF2142 domain-containing protein</fullName>
    </recommendedName>
</protein>
<keyword evidence="1" id="KW-1133">Transmembrane helix</keyword>
<feature type="transmembrane region" description="Helical" evidence="1">
    <location>
        <begin position="177"/>
        <end position="208"/>
    </location>
</feature>
<reference evidence="3" key="1">
    <citation type="journal article" date="2019" name="Int. J. Syst. Evol. Microbiol.">
        <title>The Global Catalogue of Microorganisms (GCM) 10K type strain sequencing project: providing services to taxonomists for standard genome sequencing and annotation.</title>
        <authorList>
            <consortium name="The Broad Institute Genomics Platform"/>
            <consortium name="The Broad Institute Genome Sequencing Center for Infectious Disease"/>
            <person name="Wu L."/>
            <person name="Ma J."/>
        </authorList>
    </citation>
    <scope>NUCLEOTIDE SEQUENCE [LARGE SCALE GENOMIC DNA]</scope>
    <source>
        <strain evidence="3">YIM 94188</strain>
    </source>
</reference>
<feature type="transmembrane region" description="Helical" evidence="1">
    <location>
        <begin position="215"/>
        <end position="233"/>
    </location>
</feature>
<feature type="transmembrane region" description="Helical" evidence="1">
    <location>
        <begin position="275"/>
        <end position="292"/>
    </location>
</feature>
<feature type="transmembrane region" description="Helical" evidence="1">
    <location>
        <begin position="104"/>
        <end position="123"/>
    </location>
</feature>
<comment type="caution">
    <text evidence="2">The sequence shown here is derived from an EMBL/GenBank/DDBJ whole genome shotgun (WGS) entry which is preliminary data.</text>
</comment>
<evidence type="ECO:0000313" key="3">
    <source>
        <dbReference type="Proteomes" id="UP001596072"/>
    </source>
</evidence>
<keyword evidence="1" id="KW-0472">Membrane</keyword>